<reference evidence="1" key="1">
    <citation type="submission" date="2017-05" db="UniProtKB">
        <authorList>
            <consortium name="EnsemblMetazoa"/>
        </authorList>
    </citation>
    <scope>IDENTIFICATION</scope>
</reference>
<sequence length="71" mass="8227">IVDYLFAPIISTECLGHMRILIRDHHCAFKKLYPECNLIPKMHYMMWSAISPLVYETGGKAQLLQRSCSQD</sequence>
<protein>
    <submittedName>
        <fullName evidence="1">Uncharacterized protein</fullName>
    </submittedName>
</protein>
<dbReference type="EnsemblMetazoa" id="Aqu2.1.43031_001">
    <property type="protein sequence ID" value="Aqu2.1.43031_001"/>
    <property type="gene ID" value="Aqu2.1.43031"/>
</dbReference>
<dbReference type="AlphaFoldDB" id="A0A1X7VRN4"/>
<organism evidence="1">
    <name type="scientific">Amphimedon queenslandica</name>
    <name type="common">Sponge</name>
    <dbReference type="NCBI Taxonomy" id="400682"/>
    <lineage>
        <taxon>Eukaryota</taxon>
        <taxon>Metazoa</taxon>
        <taxon>Porifera</taxon>
        <taxon>Demospongiae</taxon>
        <taxon>Heteroscleromorpha</taxon>
        <taxon>Haplosclerida</taxon>
        <taxon>Niphatidae</taxon>
        <taxon>Amphimedon</taxon>
    </lineage>
</organism>
<name>A0A1X7VRN4_AMPQE</name>
<evidence type="ECO:0000313" key="1">
    <source>
        <dbReference type="EnsemblMetazoa" id="Aqu2.1.43031_001"/>
    </source>
</evidence>
<proteinExistence type="predicted"/>
<accession>A0A1X7VRN4</accession>
<dbReference type="InParanoid" id="A0A1X7VRN4"/>